<dbReference type="NCBIfam" id="TIGR01733">
    <property type="entry name" value="AA-adenyl-dom"/>
    <property type="match status" value="1"/>
</dbReference>
<dbReference type="InterPro" id="IPR009081">
    <property type="entry name" value="PP-bd_ACP"/>
</dbReference>
<dbReference type="Pfam" id="PF00550">
    <property type="entry name" value="PP-binding"/>
    <property type="match status" value="1"/>
</dbReference>
<dbReference type="CDD" id="cd17643">
    <property type="entry name" value="A_NRPS_Cytc1-like"/>
    <property type="match status" value="1"/>
</dbReference>
<dbReference type="PROSITE" id="PS00012">
    <property type="entry name" value="PHOSPHOPANTETHEINE"/>
    <property type="match status" value="1"/>
</dbReference>
<organism evidence="5 6">
    <name type="scientific">Streptomyces hygroscopicus</name>
    <dbReference type="NCBI Taxonomy" id="1912"/>
    <lineage>
        <taxon>Bacteria</taxon>
        <taxon>Bacillati</taxon>
        <taxon>Actinomycetota</taxon>
        <taxon>Actinomycetes</taxon>
        <taxon>Kitasatosporales</taxon>
        <taxon>Streptomycetaceae</taxon>
        <taxon>Streptomyces</taxon>
        <taxon>Streptomyces violaceusniger group</taxon>
    </lineage>
</organism>
<feature type="domain" description="Carrier" evidence="4">
    <location>
        <begin position="1048"/>
        <end position="1123"/>
    </location>
</feature>
<dbReference type="SUPFAM" id="SSF47336">
    <property type="entry name" value="ACP-like"/>
    <property type="match status" value="1"/>
</dbReference>
<accession>A0ABQ3TX51</accession>
<dbReference type="InterPro" id="IPR042099">
    <property type="entry name" value="ANL_N_sf"/>
</dbReference>
<evidence type="ECO:0000256" key="1">
    <source>
        <dbReference type="ARBA" id="ARBA00001957"/>
    </source>
</evidence>
<dbReference type="SMART" id="SM00823">
    <property type="entry name" value="PKS_PP"/>
    <property type="match status" value="1"/>
</dbReference>
<dbReference type="Pfam" id="PF13193">
    <property type="entry name" value="AMP-binding_C"/>
    <property type="match status" value="1"/>
</dbReference>
<dbReference type="Proteomes" id="UP001054854">
    <property type="component" value="Unassembled WGS sequence"/>
</dbReference>
<dbReference type="Gene3D" id="3.30.300.30">
    <property type="match status" value="1"/>
</dbReference>
<sequence>MQSDARGIRLPLSTSQSEIWLGQQLTPESTRFRVGEYLEIHGPIDRELFESALRRAVAETEPYNTRFGEDGGVPWQVLEPVTAWELPFFDVSGEADPREAAERWMREEMTRPTDLTRAPLFAFALFRLGPERFAWYQAPHHIVTDAAGAAITARRVAELYTAYASGADRDPCEAAPGTGRGSLREMLEWDEKYRASEDFTKDREYWMQRFGDCPEPARLSGRPSKNLRDFRRETAYLTEAEATGLRAAARKAGTHWSALMIAATAAYLHRMTGKRDIILTLPVSARTDAAMRAHPGMFANVAPLRLDVSPHMRVRDLIRQASKEMRKALRHQRYRRIDMVRDLHLPDGGNSFLGPHVNIMSFEYDFDFAGHRVTAHNISNGLVEDLSIMAYDRSDGTGIRIDLNANADLYSDEDLAAHRARFLGLVHAFADASDPERTVGGIELLTAEERARVLAWSGHRSAEGTANGSAYAAGNRAGNGSAYAAGNRAGNGAVNGAVNGNAYAGAAPRTPVPPDLPAATLPDLFAAQAARTPSAVAVSDGETSLTYAELNRSANRLAHLLIARGAGPERLVALALPRSADLIVAVLAVLKSGAGYLPLDPGYPRERLELMLQQAGPAAVITTRDLAGTLARTAPARLLLDDPDTLAALAGQPEDDPTDERRTAPLSPEHPAYTIFTSGSTGTPKGVVVTHRCVIRLFGATDGWFRFRADDVWTMFHSYAFDFSVWEIWGPLLHGGRLVVVPHAISRSPDAFLRLLADERVTVLSQTPSAFQQLIHADREDPGTGARLTALRAVVFGGEALDLRRLEDWYERHPDTAPVLVNMYGITETTVHVTYRALDREAAATLPGSVVGTGIPDLRVHVLDGALRPAVPGTTGEMYVSGPGLARGYLNRPGLTAERFVADPFGAPGDRMYRTGDLARWTADGELEYLGRADDQVKIRGFRIELGEVEEAVRSLPGVERAVVVARETRPGDKQLVAYVVPDDARGADGGEALDSAGVRRAVARRLPDHMVPAAAVILDDLPLTETGKVNRRALPAPDLTGAAASRAPRTARERALCGLFAEVLGLSTVGIDDGFFELGGHSMLAAQLVSKVRAALGVSLEVRTLFEASTVARLAERLDEDRAAGDRAVEHGLDPLLPLRAQGRLTPLFCVHPGGGLGWLYTGLLRHLHPERPVYALQSRGLQEDEILPASVDEMAADYLRQIRAVQPEGPYHLLGWSFGGLVAYAMATQLQGAGERVGVLSILDAYPDNQWEFGLPDYSKREWLGMLLESLRGGDIIIPWAGEREEPGETAGLPERDADELAADLVRESGLPARLLAGQVTFPLLDIMRSDIELTKKFRPDRFTGDLLLFAAEYETPGFPRPAHTPESWQPYLDGTVRVHHVRAQHHHMMRQEHVAHIGPVVAAALDEADA</sequence>
<dbReference type="Gene3D" id="3.40.50.1820">
    <property type="entry name" value="alpha/beta hydrolase"/>
    <property type="match status" value="1"/>
</dbReference>
<dbReference type="EMBL" id="BNEK01000003">
    <property type="protein sequence ID" value="GHJ27916.1"/>
    <property type="molecule type" value="Genomic_DNA"/>
</dbReference>
<reference evidence="5" key="1">
    <citation type="submission" date="2024-05" db="EMBL/GenBank/DDBJ databases">
        <title>Whole genome shotgun sequence of Streptomyces hygroscopicus NBRC 113678.</title>
        <authorList>
            <person name="Komaki H."/>
            <person name="Tamura T."/>
        </authorList>
    </citation>
    <scope>NUCLEOTIDE SEQUENCE</scope>
    <source>
        <strain evidence="5">N11-34</strain>
    </source>
</reference>
<dbReference type="RefSeq" id="WP_276540093.1">
    <property type="nucleotide sequence ID" value="NZ_BNEK01000003.1"/>
</dbReference>
<keyword evidence="6" id="KW-1185">Reference proteome</keyword>
<dbReference type="InterPro" id="IPR023213">
    <property type="entry name" value="CAT-like_dom_sf"/>
</dbReference>
<dbReference type="SUPFAM" id="SSF56801">
    <property type="entry name" value="Acetyl-CoA synthetase-like"/>
    <property type="match status" value="1"/>
</dbReference>
<protein>
    <recommendedName>
        <fullName evidence="4">Carrier domain-containing protein</fullName>
    </recommendedName>
</protein>
<dbReference type="PANTHER" id="PTHR45527">
    <property type="entry name" value="NONRIBOSOMAL PEPTIDE SYNTHETASE"/>
    <property type="match status" value="1"/>
</dbReference>
<dbReference type="InterPro" id="IPR045851">
    <property type="entry name" value="AMP-bd_C_sf"/>
</dbReference>
<keyword evidence="3" id="KW-0597">Phosphoprotein</keyword>
<dbReference type="Gene3D" id="3.40.50.12780">
    <property type="entry name" value="N-terminal domain of ligase-like"/>
    <property type="match status" value="1"/>
</dbReference>
<evidence type="ECO:0000313" key="6">
    <source>
        <dbReference type="Proteomes" id="UP001054854"/>
    </source>
</evidence>
<dbReference type="InterPro" id="IPR000873">
    <property type="entry name" value="AMP-dep_synth/lig_dom"/>
</dbReference>
<dbReference type="InterPro" id="IPR029058">
    <property type="entry name" value="AB_hydrolase_fold"/>
</dbReference>
<dbReference type="SUPFAM" id="SSF53474">
    <property type="entry name" value="alpha/beta-Hydrolases"/>
    <property type="match status" value="1"/>
</dbReference>
<dbReference type="InterPro" id="IPR006162">
    <property type="entry name" value="Ppantetheine_attach_site"/>
</dbReference>
<evidence type="ECO:0000259" key="4">
    <source>
        <dbReference type="PROSITE" id="PS50075"/>
    </source>
</evidence>
<dbReference type="SUPFAM" id="SSF52777">
    <property type="entry name" value="CoA-dependent acyltransferases"/>
    <property type="match status" value="2"/>
</dbReference>
<keyword evidence="2" id="KW-0596">Phosphopantetheine</keyword>
<evidence type="ECO:0000256" key="2">
    <source>
        <dbReference type="ARBA" id="ARBA00022450"/>
    </source>
</evidence>
<dbReference type="PROSITE" id="PS50075">
    <property type="entry name" value="CARRIER"/>
    <property type="match status" value="1"/>
</dbReference>
<dbReference type="PANTHER" id="PTHR45527:SF14">
    <property type="entry name" value="PLIPASTATIN SYNTHASE SUBUNIT B"/>
    <property type="match status" value="1"/>
</dbReference>
<evidence type="ECO:0000256" key="3">
    <source>
        <dbReference type="ARBA" id="ARBA00022553"/>
    </source>
</evidence>
<proteinExistence type="predicted"/>
<dbReference type="Pfam" id="PF00501">
    <property type="entry name" value="AMP-binding"/>
    <property type="match status" value="1"/>
</dbReference>
<dbReference type="Pfam" id="PF00975">
    <property type="entry name" value="Thioesterase"/>
    <property type="match status" value="1"/>
</dbReference>
<dbReference type="SMART" id="SM00824">
    <property type="entry name" value="PKS_TE"/>
    <property type="match status" value="1"/>
</dbReference>
<evidence type="ECO:0000313" key="5">
    <source>
        <dbReference type="EMBL" id="GHJ27916.1"/>
    </source>
</evidence>
<gene>
    <name evidence="5" type="ORF">TPA0910_23490</name>
</gene>
<dbReference type="Gene3D" id="3.30.559.10">
    <property type="entry name" value="Chloramphenicol acetyltransferase-like domain"/>
    <property type="match status" value="1"/>
</dbReference>
<comment type="caution">
    <text evidence="5">The sequence shown here is derived from an EMBL/GenBank/DDBJ whole genome shotgun (WGS) entry which is preliminary data.</text>
</comment>
<dbReference type="InterPro" id="IPR036736">
    <property type="entry name" value="ACP-like_sf"/>
</dbReference>
<dbReference type="InterPro" id="IPR001031">
    <property type="entry name" value="Thioesterase"/>
</dbReference>
<dbReference type="Gene3D" id="3.30.559.30">
    <property type="entry name" value="Nonribosomal peptide synthetase, condensation domain"/>
    <property type="match status" value="1"/>
</dbReference>
<dbReference type="InterPro" id="IPR010071">
    <property type="entry name" value="AA_adenyl_dom"/>
</dbReference>
<name>A0ABQ3TX51_STRHY</name>
<comment type="cofactor">
    <cofactor evidence="1">
        <name>pantetheine 4'-phosphate</name>
        <dbReference type="ChEBI" id="CHEBI:47942"/>
    </cofactor>
</comment>
<dbReference type="InterPro" id="IPR025110">
    <property type="entry name" value="AMP-bd_C"/>
</dbReference>
<dbReference type="InterPro" id="IPR020802">
    <property type="entry name" value="TesA-like"/>
</dbReference>
<dbReference type="InterPro" id="IPR020806">
    <property type="entry name" value="PKS_PP-bd"/>
</dbReference>
<dbReference type="Pfam" id="PF00668">
    <property type="entry name" value="Condensation"/>
    <property type="match status" value="1"/>
</dbReference>
<dbReference type="InterPro" id="IPR001242">
    <property type="entry name" value="Condensation_dom"/>
</dbReference>